<comment type="caution">
    <text evidence="1">The sequence shown here is derived from an EMBL/GenBank/DDBJ whole genome shotgun (WGS) entry which is preliminary data.</text>
</comment>
<gene>
    <name evidence="1" type="ORF">S01H4_58809</name>
</gene>
<dbReference type="Gene3D" id="3.60.21.10">
    <property type="match status" value="1"/>
</dbReference>
<proteinExistence type="predicted"/>
<evidence type="ECO:0008006" key="2">
    <source>
        <dbReference type="Google" id="ProtNLM"/>
    </source>
</evidence>
<dbReference type="AlphaFoldDB" id="X1DA31"/>
<evidence type="ECO:0000313" key="1">
    <source>
        <dbReference type="EMBL" id="GAH17092.1"/>
    </source>
</evidence>
<dbReference type="EMBL" id="BART01034403">
    <property type="protein sequence ID" value="GAH17092.1"/>
    <property type="molecule type" value="Genomic_DNA"/>
</dbReference>
<dbReference type="InterPro" id="IPR029052">
    <property type="entry name" value="Metallo-depent_PP-like"/>
</dbReference>
<reference evidence="1" key="1">
    <citation type="journal article" date="2014" name="Front. Microbiol.">
        <title>High frequency of phylogenetically diverse reductive dehalogenase-homologous genes in deep subseafloor sedimentary metagenomes.</title>
        <authorList>
            <person name="Kawai M."/>
            <person name="Futagami T."/>
            <person name="Toyoda A."/>
            <person name="Takaki Y."/>
            <person name="Nishi S."/>
            <person name="Hori S."/>
            <person name="Arai W."/>
            <person name="Tsubouchi T."/>
            <person name="Morono Y."/>
            <person name="Uchiyama I."/>
            <person name="Ito T."/>
            <person name="Fujiyama A."/>
            <person name="Inagaki F."/>
            <person name="Takami H."/>
        </authorList>
    </citation>
    <scope>NUCLEOTIDE SEQUENCE</scope>
    <source>
        <strain evidence="1">Expedition CK06-06</strain>
    </source>
</reference>
<sequence>SLITGLRGFYLIEDMDEWIIQIWNETIKTGDDVYFLGDFAFGKPDEIKKYRAQLKGKIHLILGNHDYRNHINKLSQLFSSINDLLTIKYNHKKIILCHYAMRVWDSSHFNSYHLYAHSHGNLEGQGKSFDIGWDRFHRPVSIDEALEIFETLPDNINFIH</sequence>
<accession>X1DA31</accession>
<protein>
    <recommendedName>
        <fullName evidence="2">Calcineurin-like phosphoesterase domain-containing protein</fullName>
    </recommendedName>
</protein>
<name>X1DA31_9ZZZZ</name>
<organism evidence="1">
    <name type="scientific">marine sediment metagenome</name>
    <dbReference type="NCBI Taxonomy" id="412755"/>
    <lineage>
        <taxon>unclassified sequences</taxon>
        <taxon>metagenomes</taxon>
        <taxon>ecological metagenomes</taxon>
    </lineage>
</organism>
<feature type="non-terminal residue" evidence="1">
    <location>
        <position position="1"/>
    </location>
</feature>
<dbReference type="SUPFAM" id="SSF56300">
    <property type="entry name" value="Metallo-dependent phosphatases"/>
    <property type="match status" value="1"/>
</dbReference>